<evidence type="ECO:0000256" key="1">
    <source>
        <dbReference type="ARBA" id="ARBA00026148"/>
    </source>
</evidence>
<proteinExistence type="predicted"/>
<evidence type="ECO:0000313" key="6">
    <source>
        <dbReference type="WBParaSite" id="L893_g31463.t1"/>
    </source>
</evidence>
<keyword evidence="5" id="KW-1185">Reference proteome</keyword>
<evidence type="ECO:0000256" key="2">
    <source>
        <dbReference type="SAM" id="Coils"/>
    </source>
</evidence>
<dbReference type="CDD" id="cd02989">
    <property type="entry name" value="Phd_like_TxnDC9"/>
    <property type="match status" value="1"/>
</dbReference>
<dbReference type="Proteomes" id="UP000095287">
    <property type="component" value="Unplaced"/>
</dbReference>
<dbReference type="Pfam" id="PF00085">
    <property type="entry name" value="Thioredoxin"/>
    <property type="match status" value="1"/>
</dbReference>
<dbReference type="WBParaSite" id="L893_g31463.t1">
    <property type="protein sequence ID" value="L893_g31463.t1"/>
    <property type="gene ID" value="L893_g31463"/>
</dbReference>
<evidence type="ECO:0000313" key="5">
    <source>
        <dbReference type="Proteomes" id="UP000095287"/>
    </source>
</evidence>
<dbReference type="InterPro" id="IPR013766">
    <property type="entry name" value="Thioredoxin_domain"/>
</dbReference>
<evidence type="ECO:0000256" key="3">
    <source>
        <dbReference type="SAM" id="MobiDB-lite"/>
    </source>
</evidence>
<feature type="coiled-coil region" evidence="2">
    <location>
        <begin position="149"/>
        <end position="176"/>
    </location>
</feature>
<dbReference type="PANTHER" id="PTHR21148">
    <property type="entry name" value="THIOREDOXIN DOMAIN-CONTAINING PROTEIN 9"/>
    <property type="match status" value="1"/>
</dbReference>
<dbReference type="Gene3D" id="3.40.30.10">
    <property type="entry name" value="Glutaredoxin"/>
    <property type="match status" value="1"/>
</dbReference>
<dbReference type="SUPFAM" id="SSF52833">
    <property type="entry name" value="Thioredoxin-like"/>
    <property type="match status" value="1"/>
</dbReference>
<organism evidence="5 6">
    <name type="scientific">Steinernema glaseri</name>
    <dbReference type="NCBI Taxonomy" id="37863"/>
    <lineage>
        <taxon>Eukaryota</taxon>
        <taxon>Metazoa</taxon>
        <taxon>Ecdysozoa</taxon>
        <taxon>Nematoda</taxon>
        <taxon>Chromadorea</taxon>
        <taxon>Rhabditida</taxon>
        <taxon>Tylenchina</taxon>
        <taxon>Panagrolaimomorpha</taxon>
        <taxon>Strongyloidoidea</taxon>
        <taxon>Steinernematidae</taxon>
        <taxon>Steinernema</taxon>
    </lineage>
</organism>
<protein>
    <recommendedName>
        <fullName evidence="1">Thioredoxin domain-containing protein 9</fullName>
    </recommendedName>
</protein>
<sequence>MVRQQFTVVIIQSSGGQGKLDRYKEENACIHPSSVSTLSRSARYLIPRPKQTATWRTPQRLETIDFISRSSLSQKPMWLLAVGNSSILVVSTVYCARKRQISSTSPEEPRSLNERPCSGHGASYSLFPSCFFLPSQKFPSPDTMENVLAEQLMKAATMVEERLDQEINEMANLDEDGLEALRRKRLAEMKQKQAQKMELLANGHGKYEEVADEREFFAATKKSDRVVCHFYQESEMRCKVVHKHLQKLAAKYMSTRFIYVNAEKVKFLITRLNIRIIPTICVIINQKTSDYVRVFEELGKSDDFKTEVLEARLGKSGAIDYEGVNPVTGMRGGDLKKGAQKGVRKIIRGPAKQRKDDDSDASDDW</sequence>
<dbReference type="InterPro" id="IPR036249">
    <property type="entry name" value="Thioredoxin-like_sf"/>
</dbReference>
<feature type="region of interest" description="Disordered" evidence="3">
    <location>
        <begin position="331"/>
        <end position="365"/>
    </location>
</feature>
<accession>A0A1I7ZZX4</accession>
<dbReference type="AlphaFoldDB" id="A0A1I7ZZX4"/>
<feature type="compositionally biased region" description="Basic residues" evidence="3">
    <location>
        <begin position="338"/>
        <end position="347"/>
    </location>
</feature>
<keyword evidence="2" id="KW-0175">Coiled coil</keyword>
<feature type="domain" description="Thioredoxin" evidence="4">
    <location>
        <begin position="212"/>
        <end position="290"/>
    </location>
</feature>
<name>A0A1I7ZZX4_9BILA</name>
<reference evidence="6" key="1">
    <citation type="submission" date="2016-11" db="UniProtKB">
        <authorList>
            <consortium name="WormBaseParasite"/>
        </authorList>
    </citation>
    <scope>IDENTIFICATION</scope>
</reference>
<evidence type="ECO:0000259" key="4">
    <source>
        <dbReference type="Pfam" id="PF00085"/>
    </source>
</evidence>